<name>A0A2S7KK06_9FLAO</name>
<comment type="caution">
    <text evidence="1">The sequence shown here is derived from an EMBL/GenBank/DDBJ whole genome shotgun (WGS) entry which is preliminary data.</text>
</comment>
<sequence length="346" mass="37654">MRLAGIFATILLLIPLTMRGQQVELFTQHNGNYDYLAFGNTLNPAENSDGICEILTESSANFSLLAGQSIIAAYLYWAGSGTGDFEVELNGIPIEAERQFSFNFDSQGTNYEFFGAMAEITTLLQESDTNDYLFTELDLTDVIEPFCANQTNFGGWSVTVVYEDLGLPLNQVAIFDGFEAVSGGNTTLNIELNNLDVLDNIGAKIGFLAWEGDSGLAVDETLRINGAILSNPPLNPANNAFNGTNSFTNSSELYNMDIDVYSIENNIDPGDTQALIQLTSGQDLVLINNIVTVLNTELPDATIEISLRDPIVCGDTDFTLDYTVFNLNSTGELVAKLLLLFTLTMS</sequence>
<organism evidence="1 2">
    <name type="scientific">Aureitalea marina</name>
    <dbReference type="NCBI Taxonomy" id="930804"/>
    <lineage>
        <taxon>Bacteria</taxon>
        <taxon>Pseudomonadati</taxon>
        <taxon>Bacteroidota</taxon>
        <taxon>Flavobacteriia</taxon>
        <taxon>Flavobacteriales</taxon>
        <taxon>Flavobacteriaceae</taxon>
        <taxon>Aureitalea</taxon>
    </lineage>
</organism>
<dbReference type="AlphaFoldDB" id="A0A2S7KK06"/>
<protein>
    <submittedName>
        <fullName evidence="1">Uncharacterized protein</fullName>
    </submittedName>
</protein>
<evidence type="ECO:0000313" key="1">
    <source>
        <dbReference type="EMBL" id="PQB02957.1"/>
    </source>
</evidence>
<dbReference type="RefSeq" id="WP_104814028.1">
    <property type="nucleotide sequence ID" value="NZ_MQUB01000003.1"/>
</dbReference>
<keyword evidence="2" id="KW-1185">Reference proteome</keyword>
<evidence type="ECO:0000313" key="2">
    <source>
        <dbReference type="Proteomes" id="UP000239800"/>
    </source>
</evidence>
<dbReference type="Proteomes" id="UP000239800">
    <property type="component" value="Unassembled WGS sequence"/>
</dbReference>
<dbReference type="EMBL" id="MQUB01000003">
    <property type="protein sequence ID" value="PQB02957.1"/>
    <property type="molecule type" value="Genomic_DNA"/>
</dbReference>
<reference evidence="1 2" key="1">
    <citation type="submission" date="2016-11" db="EMBL/GenBank/DDBJ databases">
        <title>Trade-off between light-utilization and light-protection in marine flavobacteria.</title>
        <authorList>
            <person name="Kumagai Y."/>
        </authorList>
    </citation>
    <scope>NUCLEOTIDE SEQUENCE [LARGE SCALE GENOMIC DNA]</scope>
    <source>
        <strain evidence="1 2">NBRC 107741</strain>
    </source>
</reference>
<proteinExistence type="predicted"/>
<dbReference type="OrthoDB" id="1140688at2"/>
<accession>A0A2S7KK06</accession>
<gene>
    <name evidence="1" type="ORF">BST85_14120</name>
</gene>